<gene>
    <name evidence="1" type="ORF">L2E82_02657</name>
</gene>
<reference evidence="2" key="1">
    <citation type="journal article" date="2022" name="Mol. Ecol. Resour.">
        <title>The genomes of chicory, endive, great burdock and yacon provide insights into Asteraceae palaeo-polyploidization history and plant inulin production.</title>
        <authorList>
            <person name="Fan W."/>
            <person name="Wang S."/>
            <person name="Wang H."/>
            <person name="Wang A."/>
            <person name="Jiang F."/>
            <person name="Liu H."/>
            <person name="Zhao H."/>
            <person name="Xu D."/>
            <person name="Zhang Y."/>
        </authorList>
    </citation>
    <scope>NUCLEOTIDE SEQUENCE [LARGE SCALE GENOMIC DNA]</scope>
    <source>
        <strain evidence="2">cv. Punajuju</strain>
    </source>
</reference>
<sequence length="135" mass="15681">MKGGGWKNTEDEIIKSGVMKYDKNQWARISSLVVHTSTMQCKARWNEWLEPSIKKTEWTREEDEKLLHLTKLMPSQWSTIASIVGRTPSQCLEHYEKLLDEVCTKDESYDDPRKLRPGEIDPNPESKPSRPARHG</sequence>
<proteinExistence type="predicted"/>
<reference evidence="1 2" key="2">
    <citation type="journal article" date="2022" name="Mol. Ecol. Resour.">
        <title>The genomes of chicory, endive, great burdock and yacon provide insights into Asteraceae paleo-polyploidization history and plant inulin production.</title>
        <authorList>
            <person name="Fan W."/>
            <person name="Wang S."/>
            <person name="Wang H."/>
            <person name="Wang A."/>
            <person name="Jiang F."/>
            <person name="Liu H."/>
            <person name="Zhao H."/>
            <person name="Xu D."/>
            <person name="Zhang Y."/>
        </authorList>
    </citation>
    <scope>NUCLEOTIDE SEQUENCE [LARGE SCALE GENOMIC DNA]</scope>
    <source>
        <strain evidence="2">cv. Punajuju</strain>
        <tissue evidence="1">Leaves</tissue>
    </source>
</reference>
<name>A0ACB9H338_CICIN</name>
<protein>
    <submittedName>
        <fullName evidence="1">Uncharacterized protein</fullName>
    </submittedName>
</protein>
<keyword evidence="2" id="KW-1185">Reference proteome</keyword>
<dbReference type="EMBL" id="CM042009">
    <property type="protein sequence ID" value="KAI3789853.1"/>
    <property type="molecule type" value="Genomic_DNA"/>
</dbReference>
<accession>A0ACB9H338</accession>
<comment type="caution">
    <text evidence="1">The sequence shown here is derived from an EMBL/GenBank/DDBJ whole genome shotgun (WGS) entry which is preliminary data.</text>
</comment>
<evidence type="ECO:0000313" key="1">
    <source>
        <dbReference type="EMBL" id="KAI3789853.1"/>
    </source>
</evidence>
<evidence type="ECO:0000313" key="2">
    <source>
        <dbReference type="Proteomes" id="UP001055811"/>
    </source>
</evidence>
<organism evidence="1 2">
    <name type="scientific">Cichorium intybus</name>
    <name type="common">Chicory</name>
    <dbReference type="NCBI Taxonomy" id="13427"/>
    <lineage>
        <taxon>Eukaryota</taxon>
        <taxon>Viridiplantae</taxon>
        <taxon>Streptophyta</taxon>
        <taxon>Embryophyta</taxon>
        <taxon>Tracheophyta</taxon>
        <taxon>Spermatophyta</taxon>
        <taxon>Magnoliopsida</taxon>
        <taxon>eudicotyledons</taxon>
        <taxon>Gunneridae</taxon>
        <taxon>Pentapetalae</taxon>
        <taxon>asterids</taxon>
        <taxon>campanulids</taxon>
        <taxon>Asterales</taxon>
        <taxon>Asteraceae</taxon>
        <taxon>Cichorioideae</taxon>
        <taxon>Cichorieae</taxon>
        <taxon>Cichoriinae</taxon>
        <taxon>Cichorium</taxon>
    </lineage>
</organism>
<dbReference type="Proteomes" id="UP001055811">
    <property type="component" value="Linkage Group LG01"/>
</dbReference>